<evidence type="ECO:0000313" key="5">
    <source>
        <dbReference type="Proteomes" id="UP000249720"/>
    </source>
</evidence>
<dbReference type="InterPro" id="IPR003439">
    <property type="entry name" value="ABC_transporter-like_ATP-bd"/>
</dbReference>
<organism evidence="4 5">
    <name type="scientific">Hydrotalea sandarakina</name>
    <dbReference type="NCBI Taxonomy" id="1004304"/>
    <lineage>
        <taxon>Bacteria</taxon>
        <taxon>Pseudomonadati</taxon>
        <taxon>Bacteroidota</taxon>
        <taxon>Chitinophagia</taxon>
        <taxon>Chitinophagales</taxon>
        <taxon>Chitinophagaceae</taxon>
        <taxon>Hydrotalea</taxon>
    </lineage>
</organism>
<dbReference type="Proteomes" id="UP000249720">
    <property type="component" value="Unassembled WGS sequence"/>
</dbReference>
<evidence type="ECO:0000256" key="1">
    <source>
        <dbReference type="ARBA" id="ARBA00022741"/>
    </source>
</evidence>
<dbReference type="GO" id="GO:0005524">
    <property type="term" value="F:ATP binding"/>
    <property type="evidence" value="ECO:0007669"/>
    <property type="project" value="UniProtKB-KW"/>
</dbReference>
<protein>
    <submittedName>
        <fullName evidence="4">Putative ABC transport system ATP-binding protein</fullName>
    </submittedName>
</protein>
<dbReference type="AlphaFoldDB" id="A0A2W7THZ0"/>
<dbReference type="PANTHER" id="PTHR24220:SF692">
    <property type="entry name" value="ABC TRANSPORTER DOMAIN-CONTAINING PROTEIN"/>
    <property type="match status" value="1"/>
</dbReference>
<feature type="domain" description="ABC transporter" evidence="3">
    <location>
        <begin position="7"/>
        <end position="254"/>
    </location>
</feature>
<dbReference type="InterPro" id="IPR015854">
    <property type="entry name" value="ABC_transpr_LolD-like"/>
</dbReference>
<dbReference type="Gene3D" id="3.40.50.300">
    <property type="entry name" value="P-loop containing nucleotide triphosphate hydrolases"/>
    <property type="match status" value="1"/>
</dbReference>
<dbReference type="PROSITE" id="PS00211">
    <property type="entry name" value="ABC_TRANSPORTER_1"/>
    <property type="match status" value="1"/>
</dbReference>
<dbReference type="PANTHER" id="PTHR24220">
    <property type="entry name" value="IMPORT ATP-BINDING PROTEIN"/>
    <property type="match status" value="1"/>
</dbReference>
<dbReference type="GO" id="GO:0016887">
    <property type="term" value="F:ATP hydrolysis activity"/>
    <property type="evidence" value="ECO:0007669"/>
    <property type="project" value="InterPro"/>
</dbReference>
<sequence>MNNRAMIQLEQVTKIFNAGRVNEITALNNVSLQINEGEFVIIIGANGSGKTTLFNTIAGSVIPTKGKVFIAGENVTFLPDFKRSKYIARVFQNPFDGTAPDLTILDNFRLAALRTQPKHLTIGNTTAFKKRVREVIARLNWGLENKLNQPMGTLSGGQRQALTLLMCIMDNTKILLLDEPTAALDPKSAEIILNTAQHLIQEYHLTAIFITHNLKDAQQYGNRLLQIHEGKLVRDLDATAKQKVLLQNMYEWFG</sequence>
<name>A0A2W7THZ0_9BACT</name>
<keyword evidence="1" id="KW-0547">Nucleotide-binding</keyword>
<evidence type="ECO:0000256" key="2">
    <source>
        <dbReference type="ARBA" id="ARBA00022840"/>
    </source>
</evidence>
<reference evidence="4 5" key="1">
    <citation type="submission" date="2018-06" db="EMBL/GenBank/DDBJ databases">
        <title>Genomic Encyclopedia of Archaeal and Bacterial Type Strains, Phase II (KMG-II): from individual species to whole genera.</title>
        <authorList>
            <person name="Goeker M."/>
        </authorList>
    </citation>
    <scope>NUCLEOTIDE SEQUENCE [LARGE SCALE GENOMIC DNA]</scope>
    <source>
        <strain evidence="4 5">DSM 23241</strain>
    </source>
</reference>
<proteinExistence type="predicted"/>
<dbReference type="SMART" id="SM00382">
    <property type="entry name" value="AAA"/>
    <property type="match status" value="1"/>
</dbReference>
<keyword evidence="5" id="KW-1185">Reference proteome</keyword>
<dbReference type="GO" id="GO:0022857">
    <property type="term" value="F:transmembrane transporter activity"/>
    <property type="evidence" value="ECO:0007669"/>
    <property type="project" value="TreeGrafter"/>
</dbReference>
<dbReference type="EMBL" id="QKZV01000004">
    <property type="protein sequence ID" value="PZX62912.1"/>
    <property type="molecule type" value="Genomic_DNA"/>
</dbReference>
<keyword evidence="2 4" id="KW-0067">ATP-binding</keyword>
<accession>A0A2W7THZ0</accession>
<evidence type="ECO:0000313" key="4">
    <source>
        <dbReference type="EMBL" id="PZX62912.1"/>
    </source>
</evidence>
<dbReference type="Pfam" id="PF00005">
    <property type="entry name" value="ABC_tran"/>
    <property type="match status" value="1"/>
</dbReference>
<gene>
    <name evidence="4" type="ORF">LX80_01607</name>
</gene>
<dbReference type="InterPro" id="IPR017871">
    <property type="entry name" value="ABC_transporter-like_CS"/>
</dbReference>
<dbReference type="SUPFAM" id="SSF52540">
    <property type="entry name" value="P-loop containing nucleoside triphosphate hydrolases"/>
    <property type="match status" value="1"/>
</dbReference>
<dbReference type="InterPro" id="IPR003593">
    <property type="entry name" value="AAA+_ATPase"/>
</dbReference>
<dbReference type="PROSITE" id="PS50893">
    <property type="entry name" value="ABC_TRANSPORTER_2"/>
    <property type="match status" value="1"/>
</dbReference>
<evidence type="ECO:0000259" key="3">
    <source>
        <dbReference type="PROSITE" id="PS50893"/>
    </source>
</evidence>
<dbReference type="GO" id="GO:0005886">
    <property type="term" value="C:plasma membrane"/>
    <property type="evidence" value="ECO:0007669"/>
    <property type="project" value="TreeGrafter"/>
</dbReference>
<dbReference type="InterPro" id="IPR027417">
    <property type="entry name" value="P-loop_NTPase"/>
</dbReference>
<comment type="caution">
    <text evidence="4">The sequence shown here is derived from an EMBL/GenBank/DDBJ whole genome shotgun (WGS) entry which is preliminary data.</text>
</comment>